<dbReference type="GO" id="GO:0003676">
    <property type="term" value="F:nucleic acid binding"/>
    <property type="evidence" value="ECO:0007669"/>
    <property type="project" value="InterPro"/>
</dbReference>
<dbReference type="Gene3D" id="3.30.420.10">
    <property type="entry name" value="Ribonuclease H-like superfamily/Ribonuclease H"/>
    <property type="match status" value="1"/>
</dbReference>
<dbReference type="InterPro" id="IPR057670">
    <property type="entry name" value="SH3_retrovirus"/>
</dbReference>
<dbReference type="SUPFAM" id="SSF53098">
    <property type="entry name" value="Ribonuclease H-like"/>
    <property type="match status" value="1"/>
</dbReference>
<feature type="domain" description="Integrase catalytic" evidence="1">
    <location>
        <begin position="49"/>
        <end position="227"/>
    </location>
</feature>
<dbReference type="InterPro" id="IPR054722">
    <property type="entry name" value="PolX-like_BBD"/>
</dbReference>
<evidence type="ECO:0000259" key="1">
    <source>
        <dbReference type="PROSITE" id="PS50994"/>
    </source>
</evidence>
<dbReference type="Pfam" id="PF13976">
    <property type="entry name" value="gag_pre-integrs"/>
    <property type="match status" value="1"/>
</dbReference>
<dbReference type="Pfam" id="PF22936">
    <property type="entry name" value="Pol_BBD"/>
    <property type="match status" value="1"/>
</dbReference>
<dbReference type="InterPro" id="IPR012337">
    <property type="entry name" value="RNaseH-like_sf"/>
</dbReference>
<dbReference type="PROSITE" id="PS50994">
    <property type="entry name" value="INTEGRASE"/>
    <property type="match status" value="1"/>
</dbReference>
<dbReference type="PANTHER" id="PTHR11439">
    <property type="entry name" value="GAG-POL-RELATED RETROTRANSPOSON"/>
    <property type="match status" value="1"/>
</dbReference>
<dbReference type="AlphaFoldDB" id="A0A5B6X3Q6"/>
<dbReference type="Proteomes" id="UP000325315">
    <property type="component" value="Unassembled WGS sequence"/>
</dbReference>
<evidence type="ECO:0000313" key="2">
    <source>
        <dbReference type="EMBL" id="KAA3487752.1"/>
    </source>
</evidence>
<keyword evidence="3" id="KW-1185">Reference proteome</keyword>
<dbReference type="OrthoDB" id="1733202at2759"/>
<proteinExistence type="predicted"/>
<gene>
    <name evidence="2" type="ORF">EPI10_031563</name>
</gene>
<name>A0A5B6X3Q6_9ROSI</name>
<accession>A0A5B6X3Q6</accession>
<evidence type="ECO:0000313" key="3">
    <source>
        <dbReference type="Proteomes" id="UP000325315"/>
    </source>
</evidence>
<dbReference type="Pfam" id="PF07727">
    <property type="entry name" value="RVT_2"/>
    <property type="match status" value="2"/>
</dbReference>
<reference evidence="3" key="1">
    <citation type="journal article" date="2019" name="Plant Biotechnol. J.">
        <title>Genome sequencing of the Australian wild diploid species Gossypium australe highlights disease resistance and delayed gland morphogenesis.</title>
        <authorList>
            <person name="Cai Y."/>
            <person name="Cai X."/>
            <person name="Wang Q."/>
            <person name="Wang P."/>
            <person name="Zhang Y."/>
            <person name="Cai C."/>
            <person name="Xu Y."/>
            <person name="Wang K."/>
            <person name="Zhou Z."/>
            <person name="Wang C."/>
            <person name="Geng S."/>
            <person name="Li B."/>
            <person name="Dong Q."/>
            <person name="Hou Y."/>
            <person name="Wang H."/>
            <person name="Ai P."/>
            <person name="Liu Z."/>
            <person name="Yi F."/>
            <person name="Sun M."/>
            <person name="An G."/>
            <person name="Cheng J."/>
            <person name="Zhang Y."/>
            <person name="Shi Q."/>
            <person name="Xie Y."/>
            <person name="Shi X."/>
            <person name="Chang Y."/>
            <person name="Huang F."/>
            <person name="Chen Y."/>
            <person name="Hong S."/>
            <person name="Mi L."/>
            <person name="Sun Q."/>
            <person name="Zhang L."/>
            <person name="Zhou B."/>
            <person name="Peng R."/>
            <person name="Zhang X."/>
            <person name="Liu F."/>
        </authorList>
    </citation>
    <scope>NUCLEOTIDE SEQUENCE [LARGE SCALE GENOMIC DNA]</scope>
    <source>
        <strain evidence="3">cv. PA1801</strain>
    </source>
</reference>
<dbReference type="InterPro" id="IPR013103">
    <property type="entry name" value="RVT_2"/>
</dbReference>
<dbReference type="PANTHER" id="PTHR11439:SF503">
    <property type="entry name" value="CYSTEINE-RICH RLK (RECEPTOR-LIKE PROTEIN KINASE) 8"/>
    <property type="match status" value="1"/>
</dbReference>
<dbReference type="InterPro" id="IPR001584">
    <property type="entry name" value="Integrase_cat-core"/>
</dbReference>
<protein>
    <submittedName>
        <fullName evidence="2">Pleiotropic drug resistance protein 3-like</fullName>
    </submittedName>
</protein>
<dbReference type="InterPro" id="IPR036397">
    <property type="entry name" value="RNaseH_sf"/>
</dbReference>
<dbReference type="EMBL" id="SMMG02000001">
    <property type="protein sequence ID" value="KAA3487752.1"/>
    <property type="molecule type" value="Genomic_DNA"/>
</dbReference>
<comment type="caution">
    <text evidence="2">The sequence shown here is derived from an EMBL/GenBank/DDBJ whole genome shotgun (WGS) entry which is preliminary data.</text>
</comment>
<sequence>MTSNAAIFKNIDRKFKTRVKVGNGHFIKAEGKGDVLIDTPTGIKLISNVLFVPKIDRNLLSIAQLLEKGYLVVFRDKECLVSDPSGSKLMLVTMADRSSVVDWNKSLDNAYTTILDQFKLWHKRLGHANYKSLVQLTKRDLVEKFQGFCDEACIKHQLTNTYTPQQNGVSERKNQTLLDMARCLMFERNLPKNFWAEAVNTTVYLQNRLPTKALVQKTPFEAWFGFKPSLAHLRVFGFICYAHVPVVKRDKMAKMAQPGILVGYNCVKKGYFGSYIQQGFGDQDDPEIDIDNEPVKGTRPLAEVYARAYVATVEPTFARLVNMKVIGVQWVFRAKHNADGTLNKLKARLVVKGFSQKYGIDYFETFAPRLKGFKVIGKEDSVYKQKKALYSLKQAPRAWYDRINIYLTSLGFGRSISEPNLYVKKEGVETQLIVSLYMDDLLVTGGNKIMLVDFKRKIERMFGMSDLGQISYFLCMEVSQTQQGNFLSQKAFFLKILNKFSMLNCKATSTPVVVGEKLTSQGDFERVAESTYRSLVGCLLYLTATRPDVMSTVKLLSRFMHCCNASHFQVAKKVLRYIKGTLSFGMMYTKVDNLKLLGYLDSDWARSIDDMKSTSGYLFTLGSTIFCWSLKKKNVVS</sequence>
<dbReference type="GO" id="GO:0015074">
    <property type="term" value="P:DNA integration"/>
    <property type="evidence" value="ECO:0007669"/>
    <property type="project" value="InterPro"/>
</dbReference>
<dbReference type="Pfam" id="PF25597">
    <property type="entry name" value="SH3_retrovirus"/>
    <property type="match status" value="1"/>
</dbReference>
<dbReference type="InterPro" id="IPR025724">
    <property type="entry name" value="GAG-pre-integrase_dom"/>
</dbReference>
<organism evidence="2 3">
    <name type="scientific">Gossypium australe</name>
    <dbReference type="NCBI Taxonomy" id="47621"/>
    <lineage>
        <taxon>Eukaryota</taxon>
        <taxon>Viridiplantae</taxon>
        <taxon>Streptophyta</taxon>
        <taxon>Embryophyta</taxon>
        <taxon>Tracheophyta</taxon>
        <taxon>Spermatophyta</taxon>
        <taxon>Magnoliopsida</taxon>
        <taxon>eudicotyledons</taxon>
        <taxon>Gunneridae</taxon>
        <taxon>Pentapetalae</taxon>
        <taxon>rosids</taxon>
        <taxon>malvids</taxon>
        <taxon>Malvales</taxon>
        <taxon>Malvaceae</taxon>
        <taxon>Malvoideae</taxon>
        <taxon>Gossypium</taxon>
    </lineage>
</organism>